<sequence length="497" mass="55032">MSATPFAEPRHFGLSKSKLTTFEQCPRRLWQQVHAPERAQVNEAQKTRMAIGHAVGDIACALHPDGVMVEADEGLGAAVATTRRLIAQGHPGPIFEATFEHDGVLVRTDILSRDGNDGWQMAEVKSSGGMKEYYLGDLATQVWVLDKAGIKLTGAAIRHLNTSFVLEREGDFEGLFADTDCLDLIAESVKGREQVVTQARTMLAGDEPGIAPGAQCDKPFTCEFKNWCHLDLPPGPEWPVELLPRNGGVKWRERGFDNLLDLDSGALSPLHARVLEATRSGVPFHDVDGARAIMSQWGWPRAWLDFETINPAIPRWVGTSPFAQTPFQFSLHLEQRDGAITHHEFLDTSGDDPRRACAEALVTMIPEGATVVAYYASFEQRVLRELAQMFPDLALRLNAMANGVQDLLPVARACWYHRDQRGSWSIKDVLPTIVPLDYGALQVQNGGMAQDAWVEATASRIDPQRKWVLEEGLRAYCRQDTWAMVLVARHLAGETVP</sequence>
<organism evidence="2 3">
    <name type="scientific">Sphingobium yanoikuyae</name>
    <name type="common">Sphingomonas yanoikuyae</name>
    <dbReference type="NCBI Taxonomy" id="13690"/>
    <lineage>
        <taxon>Bacteria</taxon>
        <taxon>Pseudomonadati</taxon>
        <taxon>Pseudomonadota</taxon>
        <taxon>Alphaproteobacteria</taxon>
        <taxon>Sphingomonadales</taxon>
        <taxon>Sphingomonadaceae</taxon>
        <taxon>Sphingobium</taxon>
    </lineage>
</organism>
<accession>A0A3G2V1E7</accession>
<evidence type="ECO:0000313" key="3">
    <source>
        <dbReference type="Proteomes" id="UP000280708"/>
    </source>
</evidence>
<evidence type="ECO:0000259" key="1">
    <source>
        <dbReference type="Pfam" id="PF11074"/>
    </source>
</evidence>
<protein>
    <submittedName>
        <fullName evidence="2">DUF2779 domain-containing protein</fullName>
    </submittedName>
</protein>
<feature type="domain" description="DUF2779" evidence="1">
    <location>
        <begin position="303"/>
        <end position="425"/>
    </location>
</feature>
<dbReference type="Proteomes" id="UP000280708">
    <property type="component" value="Chromosome"/>
</dbReference>
<evidence type="ECO:0000313" key="2">
    <source>
        <dbReference type="EMBL" id="AYO78211.1"/>
    </source>
</evidence>
<dbReference type="Pfam" id="PF11074">
    <property type="entry name" value="DUF2779"/>
    <property type="match status" value="1"/>
</dbReference>
<reference evidence="2 3" key="1">
    <citation type="submission" date="2018-10" db="EMBL/GenBank/DDBJ databases">
        <title>Characterization and genome analysis of a novel bacterium Sphingobium yanoikuyae SJTF8 capable of degrading PAHs.</title>
        <authorList>
            <person name="Yin C."/>
            <person name="Xiong W."/>
            <person name="Liang R."/>
        </authorList>
    </citation>
    <scope>NUCLEOTIDE SEQUENCE [LARGE SCALE GENOMIC DNA]</scope>
    <source>
        <strain evidence="2 3">SJTF8</strain>
    </source>
</reference>
<dbReference type="InterPro" id="IPR021301">
    <property type="entry name" value="DUF2779"/>
</dbReference>
<proteinExistence type="predicted"/>
<name>A0A3G2V1E7_SPHYA</name>
<dbReference type="AlphaFoldDB" id="A0A3G2V1E7"/>
<dbReference type="EMBL" id="CP033230">
    <property type="protein sequence ID" value="AYO78211.1"/>
    <property type="molecule type" value="Genomic_DNA"/>
</dbReference>
<gene>
    <name evidence="2" type="ORF">EBF16_15755</name>
</gene>
<dbReference type="RefSeq" id="WP_122129798.1">
    <property type="nucleotide sequence ID" value="NZ_CP033230.1"/>
</dbReference>